<protein>
    <submittedName>
        <fullName evidence="2">Uncharacterized protein</fullName>
    </submittedName>
</protein>
<dbReference type="AlphaFoldDB" id="A0AAN9MAI4"/>
<feature type="transmembrane region" description="Helical" evidence="1">
    <location>
        <begin position="6"/>
        <end position="28"/>
    </location>
</feature>
<name>A0AAN9MAI4_CANGL</name>
<gene>
    <name evidence="2" type="ORF">VNO77_10533</name>
</gene>
<sequence>MFSFNIWHCAVSIFIDLVLFFLCILNGLDLKLYILSKNLQSNDWSAENCKIEIQEPFNISAGLIPSIGDIYSNGAE</sequence>
<evidence type="ECO:0000313" key="2">
    <source>
        <dbReference type="EMBL" id="KAK7351235.1"/>
    </source>
</evidence>
<proteinExistence type="predicted"/>
<keyword evidence="1" id="KW-0812">Transmembrane</keyword>
<evidence type="ECO:0000256" key="1">
    <source>
        <dbReference type="SAM" id="Phobius"/>
    </source>
</evidence>
<reference evidence="2 3" key="1">
    <citation type="submission" date="2024-01" db="EMBL/GenBank/DDBJ databases">
        <title>The genomes of 5 underutilized Papilionoideae crops provide insights into root nodulation and disease resistanc.</title>
        <authorList>
            <person name="Jiang F."/>
        </authorList>
    </citation>
    <scope>NUCLEOTIDE SEQUENCE [LARGE SCALE GENOMIC DNA]</scope>
    <source>
        <strain evidence="2">LVBAO_FW01</strain>
        <tissue evidence="2">Leaves</tissue>
    </source>
</reference>
<dbReference type="Proteomes" id="UP001367508">
    <property type="component" value="Unassembled WGS sequence"/>
</dbReference>
<accession>A0AAN9MAI4</accession>
<evidence type="ECO:0000313" key="3">
    <source>
        <dbReference type="Proteomes" id="UP001367508"/>
    </source>
</evidence>
<keyword evidence="1" id="KW-0472">Membrane</keyword>
<organism evidence="2 3">
    <name type="scientific">Canavalia gladiata</name>
    <name type="common">Sword bean</name>
    <name type="synonym">Dolichos gladiatus</name>
    <dbReference type="NCBI Taxonomy" id="3824"/>
    <lineage>
        <taxon>Eukaryota</taxon>
        <taxon>Viridiplantae</taxon>
        <taxon>Streptophyta</taxon>
        <taxon>Embryophyta</taxon>
        <taxon>Tracheophyta</taxon>
        <taxon>Spermatophyta</taxon>
        <taxon>Magnoliopsida</taxon>
        <taxon>eudicotyledons</taxon>
        <taxon>Gunneridae</taxon>
        <taxon>Pentapetalae</taxon>
        <taxon>rosids</taxon>
        <taxon>fabids</taxon>
        <taxon>Fabales</taxon>
        <taxon>Fabaceae</taxon>
        <taxon>Papilionoideae</taxon>
        <taxon>50 kb inversion clade</taxon>
        <taxon>NPAAA clade</taxon>
        <taxon>indigoferoid/millettioid clade</taxon>
        <taxon>Phaseoleae</taxon>
        <taxon>Canavalia</taxon>
    </lineage>
</organism>
<keyword evidence="1" id="KW-1133">Transmembrane helix</keyword>
<dbReference type="EMBL" id="JAYMYQ010000002">
    <property type="protein sequence ID" value="KAK7351235.1"/>
    <property type="molecule type" value="Genomic_DNA"/>
</dbReference>
<comment type="caution">
    <text evidence="2">The sequence shown here is derived from an EMBL/GenBank/DDBJ whole genome shotgun (WGS) entry which is preliminary data.</text>
</comment>
<keyword evidence="3" id="KW-1185">Reference proteome</keyword>